<organism evidence="2 3">
    <name type="scientific">Pleurotus eryngii</name>
    <name type="common">Boletus of the steppes</name>
    <dbReference type="NCBI Taxonomy" id="5323"/>
    <lineage>
        <taxon>Eukaryota</taxon>
        <taxon>Fungi</taxon>
        <taxon>Dikarya</taxon>
        <taxon>Basidiomycota</taxon>
        <taxon>Agaricomycotina</taxon>
        <taxon>Agaricomycetes</taxon>
        <taxon>Agaricomycetidae</taxon>
        <taxon>Agaricales</taxon>
        <taxon>Pleurotineae</taxon>
        <taxon>Pleurotaceae</taxon>
        <taxon>Pleurotus</taxon>
    </lineage>
</organism>
<gene>
    <name evidence="2" type="ORF">BDN71DRAFT_1433455</name>
</gene>
<dbReference type="EMBL" id="MU154606">
    <property type="protein sequence ID" value="KAF9492150.1"/>
    <property type="molecule type" value="Genomic_DNA"/>
</dbReference>
<sequence length="274" mass="30766">MTYLMLLSASQPSDTKLVATKPKPRPAPVNIPSDFTDGDELSPKEDQSTLEDDNNSDLENLNGKSLWHQLFSEMNERDIAEAMVEDKQDSASLNREVPVSLQKHVRIKLDDLRFCGSAKFMSEVSLALAHTIILWTLWHPMMKMIPIISPAHILGVKNQLTPMRAVIKAAIKQVTSDIIFATAYPAVDITSFTTYHCHALVEGARSLGYNHLVKRFKKDSELLKLTAAVVDHSCQFHYTVNSQTLHIHTHFKEMTDSKIEGFYLSVTTPTDMTA</sequence>
<feature type="region of interest" description="Disordered" evidence="1">
    <location>
        <begin position="1"/>
        <end position="58"/>
    </location>
</feature>
<protein>
    <submittedName>
        <fullName evidence="2">Uncharacterized protein</fullName>
    </submittedName>
</protein>
<dbReference type="OrthoDB" id="3225557at2759"/>
<dbReference type="Proteomes" id="UP000807025">
    <property type="component" value="Unassembled WGS sequence"/>
</dbReference>
<accession>A0A9P5ZT13</accession>
<proteinExistence type="predicted"/>
<dbReference type="AlphaFoldDB" id="A0A9P5ZT13"/>
<evidence type="ECO:0000256" key="1">
    <source>
        <dbReference type="SAM" id="MobiDB-lite"/>
    </source>
</evidence>
<evidence type="ECO:0000313" key="2">
    <source>
        <dbReference type="EMBL" id="KAF9492150.1"/>
    </source>
</evidence>
<reference evidence="2" key="1">
    <citation type="submission" date="2020-11" db="EMBL/GenBank/DDBJ databases">
        <authorList>
            <consortium name="DOE Joint Genome Institute"/>
            <person name="Ahrendt S."/>
            <person name="Riley R."/>
            <person name="Andreopoulos W."/>
            <person name="Labutti K."/>
            <person name="Pangilinan J."/>
            <person name="Ruiz-Duenas F.J."/>
            <person name="Barrasa J.M."/>
            <person name="Sanchez-Garcia M."/>
            <person name="Camarero S."/>
            <person name="Miyauchi S."/>
            <person name="Serrano A."/>
            <person name="Linde D."/>
            <person name="Babiker R."/>
            <person name="Drula E."/>
            <person name="Ayuso-Fernandez I."/>
            <person name="Pacheco R."/>
            <person name="Padilla G."/>
            <person name="Ferreira P."/>
            <person name="Barriuso J."/>
            <person name="Kellner H."/>
            <person name="Castanera R."/>
            <person name="Alfaro M."/>
            <person name="Ramirez L."/>
            <person name="Pisabarro A.G."/>
            <person name="Kuo A."/>
            <person name="Tritt A."/>
            <person name="Lipzen A."/>
            <person name="He G."/>
            <person name="Yan M."/>
            <person name="Ng V."/>
            <person name="Cullen D."/>
            <person name="Martin F."/>
            <person name="Rosso M.-N."/>
            <person name="Henrissat B."/>
            <person name="Hibbett D."/>
            <person name="Martinez A.T."/>
            <person name="Grigoriev I.V."/>
        </authorList>
    </citation>
    <scope>NUCLEOTIDE SEQUENCE</scope>
    <source>
        <strain evidence="2">ATCC 90797</strain>
    </source>
</reference>
<keyword evidence="3" id="KW-1185">Reference proteome</keyword>
<name>A0A9P5ZT13_PLEER</name>
<evidence type="ECO:0000313" key="3">
    <source>
        <dbReference type="Proteomes" id="UP000807025"/>
    </source>
</evidence>
<comment type="caution">
    <text evidence="2">The sequence shown here is derived from an EMBL/GenBank/DDBJ whole genome shotgun (WGS) entry which is preliminary data.</text>
</comment>